<evidence type="ECO:0000256" key="9">
    <source>
        <dbReference type="SAM" id="Phobius"/>
    </source>
</evidence>
<evidence type="ECO:0000313" key="11">
    <source>
        <dbReference type="EMBL" id="CAB4705628.1"/>
    </source>
</evidence>
<keyword evidence="8 9" id="KW-0472">Membrane</keyword>
<evidence type="ECO:0000256" key="4">
    <source>
        <dbReference type="ARBA" id="ARBA00022475"/>
    </source>
</evidence>
<feature type="domain" description="Type II secretion system protein GspF" evidence="10">
    <location>
        <begin position="66"/>
        <end position="189"/>
    </location>
</feature>
<evidence type="ECO:0000256" key="7">
    <source>
        <dbReference type="ARBA" id="ARBA00022989"/>
    </source>
</evidence>
<evidence type="ECO:0000256" key="3">
    <source>
        <dbReference type="ARBA" id="ARBA00022448"/>
    </source>
</evidence>
<evidence type="ECO:0000256" key="1">
    <source>
        <dbReference type="ARBA" id="ARBA00004429"/>
    </source>
</evidence>
<sequence>MPKFHYVAVDATGNTVQGSLKRDTIGDVRSWLQDKSLFPIKIGEPKSRLNFELTSEKLKKRELMHFSRQLAVFLRAGIPIIDSLETIADEAHDKVLRRVLADLADKLRGGATFADAAAMHPEAFPKYYLGVLKSAELTGNLDETIDQLTSYLDREITARSKVIAALVYPAVVFGLALITIGILAVVVLPQFKKLFDELGSDLPLPTKLLLGMTGFLTDFFYVPVGFVLMFVLMLIWMAMTPAGRRAKDRMILKLPVLGEIIQYSILERFCLILSTMTKAGVSLPEAMEVTTKSTGNLIFQEKLEISRQAMVSGAGLARPLIETGLFPGAARQMMKVGEETGTLDDQLASASEYFNRELEVKIRRFTSMFEPITILMVGAAVGFVAIALVSAMYGVLNGFKAEETG</sequence>
<evidence type="ECO:0000313" key="14">
    <source>
        <dbReference type="EMBL" id="CAB5058625.1"/>
    </source>
</evidence>
<evidence type="ECO:0000259" key="10">
    <source>
        <dbReference type="Pfam" id="PF00482"/>
    </source>
</evidence>
<protein>
    <submittedName>
        <fullName evidence="11">Unannotated protein</fullName>
    </submittedName>
</protein>
<dbReference type="EMBL" id="CAFBLR010000192">
    <property type="protein sequence ID" value="CAB4883717.1"/>
    <property type="molecule type" value="Genomic_DNA"/>
</dbReference>
<dbReference type="EMBL" id="CAEZYY010000018">
    <property type="protein sequence ID" value="CAB4757947.1"/>
    <property type="molecule type" value="Genomic_DNA"/>
</dbReference>
<comment type="subcellular location">
    <subcellularLocation>
        <location evidence="1">Cell inner membrane</location>
        <topology evidence="1">Multi-pass membrane protein</topology>
    </subcellularLocation>
</comment>
<accession>A0A6J6QA23</accession>
<dbReference type="InterPro" id="IPR003004">
    <property type="entry name" value="GspF/PilC"/>
</dbReference>
<dbReference type="GO" id="GO:0005886">
    <property type="term" value="C:plasma membrane"/>
    <property type="evidence" value="ECO:0007669"/>
    <property type="project" value="UniProtKB-SubCell"/>
</dbReference>
<dbReference type="PROSITE" id="PS00874">
    <property type="entry name" value="T2SP_F"/>
    <property type="match status" value="1"/>
</dbReference>
<feature type="transmembrane region" description="Helical" evidence="9">
    <location>
        <begin position="208"/>
        <end position="239"/>
    </location>
</feature>
<dbReference type="InterPro" id="IPR018076">
    <property type="entry name" value="T2SS_GspF_dom"/>
</dbReference>
<dbReference type="PANTHER" id="PTHR30012:SF0">
    <property type="entry name" value="TYPE II SECRETION SYSTEM PROTEIN F-RELATED"/>
    <property type="match status" value="1"/>
</dbReference>
<evidence type="ECO:0000256" key="6">
    <source>
        <dbReference type="ARBA" id="ARBA00022692"/>
    </source>
</evidence>
<keyword evidence="3" id="KW-0813">Transport</keyword>
<name>A0A6J6QA23_9ZZZZ</name>
<dbReference type="InterPro" id="IPR042094">
    <property type="entry name" value="T2SS_GspF_sf"/>
</dbReference>
<feature type="transmembrane region" description="Helical" evidence="9">
    <location>
        <begin position="162"/>
        <end position="188"/>
    </location>
</feature>
<organism evidence="11">
    <name type="scientific">freshwater metagenome</name>
    <dbReference type="NCBI Taxonomy" id="449393"/>
    <lineage>
        <taxon>unclassified sequences</taxon>
        <taxon>metagenomes</taxon>
        <taxon>ecological metagenomes</taxon>
    </lineage>
</organism>
<evidence type="ECO:0000256" key="5">
    <source>
        <dbReference type="ARBA" id="ARBA00022519"/>
    </source>
</evidence>
<dbReference type="EMBL" id="CAFBQP010000024">
    <property type="protein sequence ID" value="CAB5058625.1"/>
    <property type="molecule type" value="Genomic_DNA"/>
</dbReference>
<dbReference type="EMBL" id="CAEZXX010000045">
    <property type="protein sequence ID" value="CAB4705628.1"/>
    <property type="molecule type" value="Genomic_DNA"/>
</dbReference>
<evidence type="ECO:0000256" key="8">
    <source>
        <dbReference type="ARBA" id="ARBA00023136"/>
    </source>
</evidence>
<feature type="domain" description="Type II secretion system protein GspF" evidence="10">
    <location>
        <begin position="269"/>
        <end position="389"/>
    </location>
</feature>
<dbReference type="FunFam" id="1.20.81.30:FF:000001">
    <property type="entry name" value="Type II secretion system protein F"/>
    <property type="match status" value="1"/>
</dbReference>
<dbReference type="InterPro" id="IPR001992">
    <property type="entry name" value="T2SS_GspF/T4SS_PilC_CS"/>
</dbReference>
<dbReference type="Pfam" id="PF00482">
    <property type="entry name" value="T2SSF"/>
    <property type="match status" value="2"/>
</dbReference>
<dbReference type="Gene3D" id="1.20.81.30">
    <property type="entry name" value="Type II secretion system (T2SS), domain F"/>
    <property type="match status" value="2"/>
</dbReference>
<evidence type="ECO:0000313" key="12">
    <source>
        <dbReference type="EMBL" id="CAB4757947.1"/>
    </source>
</evidence>
<gene>
    <name evidence="11" type="ORF">UFOPK2602_00834</name>
    <name evidence="12" type="ORF">UFOPK2806_01449</name>
    <name evidence="13" type="ORF">UFOPK3417_01632</name>
    <name evidence="14" type="ORF">UFOPK4306_00796</name>
</gene>
<keyword evidence="4" id="KW-1003">Cell membrane</keyword>
<keyword evidence="5" id="KW-0997">Cell inner membrane</keyword>
<dbReference type="AlphaFoldDB" id="A0A6J6QA23"/>
<feature type="transmembrane region" description="Helical" evidence="9">
    <location>
        <begin position="372"/>
        <end position="396"/>
    </location>
</feature>
<evidence type="ECO:0000313" key="13">
    <source>
        <dbReference type="EMBL" id="CAB4883717.1"/>
    </source>
</evidence>
<dbReference type="PANTHER" id="PTHR30012">
    <property type="entry name" value="GENERAL SECRETION PATHWAY PROTEIN"/>
    <property type="match status" value="1"/>
</dbReference>
<evidence type="ECO:0000256" key="2">
    <source>
        <dbReference type="ARBA" id="ARBA00005745"/>
    </source>
</evidence>
<reference evidence="11" key="1">
    <citation type="submission" date="2020-05" db="EMBL/GenBank/DDBJ databases">
        <authorList>
            <person name="Chiriac C."/>
            <person name="Salcher M."/>
            <person name="Ghai R."/>
            <person name="Kavagutti S V."/>
        </authorList>
    </citation>
    <scope>NUCLEOTIDE SEQUENCE</scope>
</reference>
<keyword evidence="6 9" id="KW-0812">Transmembrane</keyword>
<keyword evidence="7 9" id="KW-1133">Transmembrane helix</keyword>
<comment type="similarity">
    <text evidence="2">Belongs to the GSP F family.</text>
</comment>
<proteinExistence type="inferred from homology"/>
<dbReference type="PRINTS" id="PR00812">
    <property type="entry name" value="BCTERIALGSPF"/>
</dbReference>
<dbReference type="GO" id="GO:0009306">
    <property type="term" value="P:protein secretion"/>
    <property type="evidence" value="ECO:0007669"/>
    <property type="project" value="InterPro"/>
</dbReference>